<dbReference type="PANTHER" id="PTHR37828">
    <property type="entry name" value="GSR2449 PROTEIN"/>
    <property type="match status" value="1"/>
</dbReference>
<dbReference type="OrthoDB" id="9814407at2"/>
<dbReference type="AlphaFoldDB" id="A0A1H6EBB1"/>
<accession>A0A1H6EBB1</accession>
<dbReference type="InterPro" id="IPR011008">
    <property type="entry name" value="Dimeric_a/b-barrel"/>
</dbReference>
<dbReference type="SUPFAM" id="SSF54909">
    <property type="entry name" value="Dimeric alpha+beta barrel"/>
    <property type="match status" value="1"/>
</dbReference>
<sequence length="102" mass="11286">MYVIKLRYTAPPSSVPGLIDRHQAYLDAHYATGEFLVSGRGVSYWGGLIVGVRCDSGAVQDMARQDPLVAEGIAELEVVEFEPSRWADADPDELRHALPDYH</sequence>
<dbReference type="Pfam" id="PF03795">
    <property type="entry name" value="YCII"/>
    <property type="match status" value="1"/>
</dbReference>
<protein>
    <submittedName>
        <fullName evidence="3">YCII-related domain-containing protein</fullName>
    </submittedName>
</protein>
<reference evidence="3 4" key="1">
    <citation type="submission" date="2016-10" db="EMBL/GenBank/DDBJ databases">
        <authorList>
            <person name="de Groot N.N."/>
        </authorList>
    </citation>
    <scope>NUCLEOTIDE SEQUENCE [LARGE SCALE GENOMIC DNA]</scope>
    <source>
        <strain evidence="3 4">CGMCC 4.2023</strain>
    </source>
</reference>
<evidence type="ECO:0000256" key="1">
    <source>
        <dbReference type="ARBA" id="ARBA00007689"/>
    </source>
</evidence>
<gene>
    <name evidence="3" type="ORF">SAMN05216223_12979</name>
</gene>
<comment type="similarity">
    <text evidence="1">Belongs to the YciI family.</text>
</comment>
<feature type="domain" description="YCII-related" evidence="2">
    <location>
        <begin position="14"/>
        <end position="81"/>
    </location>
</feature>
<evidence type="ECO:0000313" key="4">
    <source>
        <dbReference type="Proteomes" id="UP000236754"/>
    </source>
</evidence>
<keyword evidence="4" id="KW-1185">Reference proteome</keyword>
<name>A0A1H6EBB1_9ACTN</name>
<proteinExistence type="inferred from homology"/>
<dbReference type="RefSeq" id="WP_103890735.1">
    <property type="nucleotide sequence ID" value="NZ_FNVU01000029.1"/>
</dbReference>
<evidence type="ECO:0000259" key="2">
    <source>
        <dbReference type="Pfam" id="PF03795"/>
    </source>
</evidence>
<dbReference type="InterPro" id="IPR005545">
    <property type="entry name" value="YCII"/>
</dbReference>
<organism evidence="3 4">
    <name type="scientific">Actinacidiphila yanglinensis</name>
    <dbReference type="NCBI Taxonomy" id="310779"/>
    <lineage>
        <taxon>Bacteria</taxon>
        <taxon>Bacillati</taxon>
        <taxon>Actinomycetota</taxon>
        <taxon>Actinomycetes</taxon>
        <taxon>Kitasatosporales</taxon>
        <taxon>Streptomycetaceae</taxon>
        <taxon>Actinacidiphila</taxon>
    </lineage>
</organism>
<evidence type="ECO:0000313" key="3">
    <source>
        <dbReference type="EMBL" id="SEG94214.1"/>
    </source>
</evidence>
<dbReference type="PANTHER" id="PTHR37828:SF1">
    <property type="entry name" value="YCII-RELATED DOMAIN-CONTAINING PROTEIN"/>
    <property type="match status" value="1"/>
</dbReference>
<dbReference type="EMBL" id="FNVU01000029">
    <property type="protein sequence ID" value="SEG94214.1"/>
    <property type="molecule type" value="Genomic_DNA"/>
</dbReference>
<dbReference type="Proteomes" id="UP000236754">
    <property type="component" value="Unassembled WGS sequence"/>
</dbReference>